<reference evidence="3" key="1">
    <citation type="submission" date="2012-11" db="EMBL/GenBank/DDBJ databases">
        <authorList>
            <person name="Lucero-Rivera Y.E."/>
            <person name="Tovar-Ramirez D."/>
        </authorList>
    </citation>
    <scope>NUCLEOTIDE SEQUENCE [LARGE SCALE GENOMIC DNA]</scope>
    <source>
        <strain evidence="3">Araruama</strain>
    </source>
</reference>
<dbReference type="SUPFAM" id="SSF52540">
    <property type="entry name" value="P-loop containing nucleoside triphosphate hydrolases"/>
    <property type="match status" value="1"/>
</dbReference>
<dbReference type="AlphaFoldDB" id="A0A1V1PFT0"/>
<gene>
    <name evidence="2" type="ORF">OMM_00805</name>
</gene>
<name>A0A1V1PFT0_9BACT</name>
<dbReference type="Pfam" id="PF13304">
    <property type="entry name" value="AAA_21"/>
    <property type="match status" value="1"/>
</dbReference>
<dbReference type="InterPro" id="IPR027417">
    <property type="entry name" value="P-loop_NTPase"/>
</dbReference>
<dbReference type="GO" id="GO:0016887">
    <property type="term" value="F:ATP hydrolysis activity"/>
    <property type="evidence" value="ECO:0007669"/>
    <property type="project" value="InterPro"/>
</dbReference>
<proteinExistence type="predicted"/>
<protein>
    <submittedName>
        <fullName evidence="2">Abortive infection protein</fullName>
    </submittedName>
</protein>
<accession>A0A1V1PFT0</accession>
<dbReference type="EMBL" id="ATBP01000047">
    <property type="protein sequence ID" value="ETR73628.1"/>
    <property type="molecule type" value="Genomic_DNA"/>
</dbReference>
<feature type="domain" description="ATPase AAA-type core" evidence="1">
    <location>
        <begin position="36"/>
        <end position="152"/>
    </location>
</feature>
<dbReference type="Proteomes" id="UP000189670">
    <property type="component" value="Unassembled WGS sequence"/>
</dbReference>
<evidence type="ECO:0000313" key="3">
    <source>
        <dbReference type="Proteomes" id="UP000189670"/>
    </source>
</evidence>
<organism evidence="2 3">
    <name type="scientific">Candidatus Magnetoglobus multicellularis str. Araruama</name>
    <dbReference type="NCBI Taxonomy" id="890399"/>
    <lineage>
        <taxon>Bacteria</taxon>
        <taxon>Pseudomonadati</taxon>
        <taxon>Thermodesulfobacteriota</taxon>
        <taxon>Desulfobacteria</taxon>
        <taxon>Desulfobacterales</taxon>
        <taxon>Desulfobacteraceae</taxon>
        <taxon>Candidatus Magnetoglobus</taxon>
    </lineage>
</organism>
<evidence type="ECO:0000313" key="2">
    <source>
        <dbReference type="EMBL" id="ETR73628.1"/>
    </source>
</evidence>
<comment type="caution">
    <text evidence="2">The sequence shown here is derived from an EMBL/GenBank/DDBJ whole genome shotgun (WGS) entry which is preliminary data.</text>
</comment>
<sequence>MIKYFAVENFRSIMKESILELDSGAKGNTLYMNPIIGFAGANASGKTTILEALTFVLWFMKYSFLNIKENIPIFPFAATPDLPTKFHIIFSKQSKIDDPLKSIDYEYELVLSKKQVLYESLYYQTDKQKKMAYIRDNDNLEFGNTIPIPASDINIFSKDLRHNSSIISYAAMFPSQEIAIACQNYQFHSNLGLTGFKKFEFNELDLQDLLNNKVLFDNVLKFIQISDIGIDNIMFTDVTDILFEHHIGGKK</sequence>
<dbReference type="Gene3D" id="3.40.50.300">
    <property type="entry name" value="P-loop containing nucleotide triphosphate hydrolases"/>
    <property type="match status" value="1"/>
</dbReference>
<evidence type="ECO:0000259" key="1">
    <source>
        <dbReference type="Pfam" id="PF13304"/>
    </source>
</evidence>
<dbReference type="InterPro" id="IPR003959">
    <property type="entry name" value="ATPase_AAA_core"/>
</dbReference>
<dbReference type="GO" id="GO:0005524">
    <property type="term" value="F:ATP binding"/>
    <property type="evidence" value="ECO:0007669"/>
    <property type="project" value="InterPro"/>
</dbReference>